<comment type="caution">
    <text evidence="9">The sequence shown here is derived from an EMBL/GenBank/DDBJ whole genome shotgun (WGS) entry which is preliminary data.</text>
</comment>
<dbReference type="InterPro" id="IPR020891">
    <property type="entry name" value="UPF0758_CS"/>
</dbReference>
<dbReference type="Pfam" id="PF20582">
    <property type="entry name" value="UPF0758_N"/>
    <property type="match status" value="1"/>
</dbReference>
<dbReference type="HOGENOM" id="CLU_073529_0_2_9"/>
<dbReference type="CDD" id="cd08071">
    <property type="entry name" value="MPN_DUF2466"/>
    <property type="match status" value="1"/>
</dbReference>
<dbReference type="InterPro" id="IPR046778">
    <property type="entry name" value="UPF0758_N"/>
</dbReference>
<organism evidence="9 10">
    <name type="scientific">Eubacterium plexicaudatum ASF492</name>
    <dbReference type="NCBI Taxonomy" id="1235802"/>
    <lineage>
        <taxon>Bacteria</taxon>
        <taxon>Bacillati</taxon>
        <taxon>Bacillota</taxon>
        <taxon>Clostridia</taxon>
        <taxon>Eubacteriales</taxon>
        <taxon>Eubacteriaceae</taxon>
        <taxon>Eubacterium</taxon>
    </lineage>
</organism>
<name>N2B660_9FIRM</name>
<dbReference type="Gene3D" id="3.40.140.10">
    <property type="entry name" value="Cytidine Deaminase, domain 2"/>
    <property type="match status" value="1"/>
</dbReference>
<accession>N2B660</accession>
<dbReference type="Pfam" id="PF04002">
    <property type="entry name" value="RadC"/>
    <property type="match status" value="1"/>
</dbReference>
<dbReference type="GO" id="GO:0006508">
    <property type="term" value="P:proteolysis"/>
    <property type="evidence" value="ECO:0007669"/>
    <property type="project" value="UniProtKB-KW"/>
</dbReference>
<evidence type="ECO:0000256" key="3">
    <source>
        <dbReference type="ARBA" id="ARBA00022723"/>
    </source>
</evidence>
<keyword evidence="2" id="KW-0645">Protease</keyword>
<dbReference type="NCBIfam" id="TIGR00608">
    <property type="entry name" value="radc"/>
    <property type="match status" value="1"/>
</dbReference>
<dbReference type="PANTHER" id="PTHR30471">
    <property type="entry name" value="DNA REPAIR PROTEIN RADC"/>
    <property type="match status" value="1"/>
</dbReference>
<dbReference type="InterPro" id="IPR037518">
    <property type="entry name" value="MPN"/>
</dbReference>
<dbReference type="NCBIfam" id="NF000642">
    <property type="entry name" value="PRK00024.1"/>
    <property type="match status" value="1"/>
</dbReference>
<dbReference type="GO" id="GO:0008237">
    <property type="term" value="F:metallopeptidase activity"/>
    <property type="evidence" value="ECO:0007669"/>
    <property type="project" value="UniProtKB-KW"/>
</dbReference>
<feature type="domain" description="MPN" evidence="8">
    <location>
        <begin position="107"/>
        <end position="229"/>
    </location>
</feature>
<comment type="similarity">
    <text evidence="1 7">Belongs to the UPF0758 family.</text>
</comment>
<keyword evidence="5" id="KW-0862">Zinc</keyword>
<dbReference type="OrthoDB" id="9804482at2"/>
<keyword evidence="10" id="KW-1185">Reference proteome</keyword>
<keyword evidence="4" id="KW-0378">Hydrolase</keyword>
<dbReference type="PROSITE" id="PS50249">
    <property type="entry name" value="MPN"/>
    <property type="match status" value="1"/>
</dbReference>
<gene>
    <name evidence="9" type="ORF">C823_00510</name>
</gene>
<evidence type="ECO:0000313" key="10">
    <source>
        <dbReference type="Proteomes" id="UP000012589"/>
    </source>
</evidence>
<keyword evidence="3" id="KW-0479">Metal-binding</keyword>
<dbReference type="STRING" id="1235802.C823_00510"/>
<evidence type="ECO:0000256" key="7">
    <source>
        <dbReference type="RuleBase" id="RU003797"/>
    </source>
</evidence>
<protein>
    <submittedName>
        <fullName evidence="9">DNA repair protein RadC</fullName>
    </submittedName>
</protein>
<dbReference type="InterPro" id="IPR025657">
    <property type="entry name" value="RadC_JAB"/>
</dbReference>
<dbReference type="InterPro" id="IPR001405">
    <property type="entry name" value="UPF0758"/>
</dbReference>
<proteinExistence type="inferred from homology"/>
<dbReference type="PATRIC" id="fig|1235802.3.peg.535"/>
<dbReference type="PROSITE" id="PS01302">
    <property type="entry name" value="UPF0758"/>
    <property type="match status" value="1"/>
</dbReference>
<evidence type="ECO:0000256" key="2">
    <source>
        <dbReference type="ARBA" id="ARBA00022670"/>
    </source>
</evidence>
<evidence type="ECO:0000256" key="1">
    <source>
        <dbReference type="ARBA" id="ARBA00010243"/>
    </source>
</evidence>
<reference evidence="9 10" key="1">
    <citation type="journal article" date="2014" name="Genome Announc.">
        <title>Draft genome sequences of the altered schaedler flora, a defined bacterial community from gnotobiotic mice.</title>
        <authorList>
            <person name="Wannemuehler M.J."/>
            <person name="Overstreet A.M."/>
            <person name="Ward D.V."/>
            <person name="Phillips G.J."/>
        </authorList>
    </citation>
    <scope>NUCLEOTIDE SEQUENCE [LARGE SCALE GENOMIC DNA]</scope>
    <source>
        <strain evidence="9 10">ASF492</strain>
    </source>
</reference>
<dbReference type="GO" id="GO:0046872">
    <property type="term" value="F:metal ion binding"/>
    <property type="evidence" value="ECO:0007669"/>
    <property type="project" value="UniProtKB-KW"/>
</dbReference>
<dbReference type="PANTHER" id="PTHR30471:SF3">
    <property type="entry name" value="UPF0758 PROTEIN YEES-RELATED"/>
    <property type="match status" value="1"/>
</dbReference>
<evidence type="ECO:0000259" key="8">
    <source>
        <dbReference type="PROSITE" id="PS50249"/>
    </source>
</evidence>
<dbReference type="EMBL" id="AQFT01000014">
    <property type="protein sequence ID" value="EMZ37167.1"/>
    <property type="molecule type" value="Genomic_DNA"/>
</dbReference>
<evidence type="ECO:0000256" key="5">
    <source>
        <dbReference type="ARBA" id="ARBA00022833"/>
    </source>
</evidence>
<evidence type="ECO:0000313" key="9">
    <source>
        <dbReference type="EMBL" id="EMZ37167.1"/>
    </source>
</evidence>
<evidence type="ECO:0000256" key="6">
    <source>
        <dbReference type="ARBA" id="ARBA00023049"/>
    </source>
</evidence>
<dbReference type="AlphaFoldDB" id="N2B660"/>
<dbReference type="eggNOG" id="COG2003">
    <property type="taxonomic scope" value="Bacteria"/>
</dbReference>
<evidence type="ECO:0000256" key="4">
    <source>
        <dbReference type="ARBA" id="ARBA00022801"/>
    </source>
</evidence>
<sequence>MQKHLTVKELPKNDRPYEKCMYYGPQSLTDEELLAIFIRTGTKKYTSIELGGKILEKGNRNLINLYDYSMQTLMEYEGIGKVKAMQLKCIAEISKRIANVSRNMDICFSSPDAVADFYMEKLRHEPKEHFVVCMLDSKCRYLGERTLTIGSVNASLVSPREVFIHALSLQAVSIIILHNHPSGRPQPSREDRQVTKCIAECGRMLQIELSDHIIIGDHQYYSFREKGLL</sequence>
<dbReference type="Proteomes" id="UP000012589">
    <property type="component" value="Unassembled WGS sequence"/>
</dbReference>
<keyword evidence="6" id="KW-0482">Metalloprotease</keyword>